<dbReference type="OrthoDB" id="8564508at2"/>
<keyword evidence="1" id="KW-0472">Membrane</keyword>
<dbReference type="Proteomes" id="UP000295443">
    <property type="component" value="Unassembled WGS sequence"/>
</dbReference>
<evidence type="ECO:0000256" key="1">
    <source>
        <dbReference type="SAM" id="Phobius"/>
    </source>
</evidence>
<evidence type="ECO:0000313" key="2">
    <source>
        <dbReference type="EMBL" id="TCJ14673.1"/>
    </source>
</evidence>
<accession>A0A4R1BCD0</accession>
<proteinExistence type="predicted"/>
<reference evidence="2 3" key="1">
    <citation type="submission" date="2019-03" db="EMBL/GenBank/DDBJ databases">
        <title>Genome sequence of Thiobacillaceae bacterium LSR1, a sulfur-oxidizing bacterium isolated from freshwater sediment.</title>
        <authorList>
            <person name="Li S."/>
        </authorList>
    </citation>
    <scope>NUCLEOTIDE SEQUENCE [LARGE SCALE GENOMIC DNA]</scope>
    <source>
        <strain evidence="2 3">LSR1</strain>
    </source>
</reference>
<keyword evidence="1" id="KW-1133">Transmembrane helix</keyword>
<comment type="caution">
    <text evidence="2">The sequence shown here is derived from an EMBL/GenBank/DDBJ whole genome shotgun (WGS) entry which is preliminary data.</text>
</comment>
<dbReference type="RefSeq" id="WP_131446974.1">
    <property type="nucleotide sequence ID" value="NZ_SJZB01000034.1"/>
</dbReference>
<dbReference type="AlphaFoldDB" id="A0A4R1BCD0"/>
<keyword evidence="1" id="KW-0812">Transmembrane</keyword>
<organism evidence="2 3">
    <name type="scientific">Parasulfuritortus cantonensis</name>
    <dbReference type="NCBI Taxonomy" id="2528202"/>
    <lineage>
        <taxon>Bacteria</taxon>
        <taxon>Pseudomonadati</taxon>
        <taxon>Pseudomonadota</taxon>
        <taxon>Betaproteobacteria</taxon>
        <taxon>Nitrosomonadales</taxon>
        <taxon>Thiobacillaceae</taxon>
        <taxon>Parasulfuritortus</taxon>
    </lineage>
</organism>
<gene>
    <name evidence="2" type="ORF">EZJ19_09510</name>
</gene>
<evidence type="ECO:0000313" key="3">
    <source>
        <dbReference type="Proteomes" id="UP000295443"/>
    </source>
</evidence>
<protein>
    <submittedName>
        <fullName evidence="2">Uncharacterized protein</fullName>
    </submittedName>
</protein>
<name>A0A4R1BCD0_9PROT</name>
<feature type="transmembrane region" description="Helical" evidence="1">
    <location>
        <begin position="105"/>
        <end position="127"/>
    </location>
</feature>
<dbReference type="EMBL" id="SJZB01000034">
    <property type="protein sequence ID" value="TCJ14673.1"/>
    <property type="molecule type" value="Genomic_DNA"/>
</dbReference>
<sequence>MAIPWLTVLTSVPWSDVINNAPKVADGAKRLWQAMGRGRSGDAAVPVEASAAPAPADAVPARVAALEAETAALRRQLLASGELIKELAEQNASLVERIELNRRRLVGVAWLTLAALLAGVAALVVALGR</sequence>
<keyword evidence="3" id="KW-1185">Reference proteome</keyword>